<accession>J3NJ97</accession>
<dbReference type="HOGENOM" id="CLU_2454846_0_0_1"/>
<gene>
    <name evidence="2" type="primary">20341789</name>
    <name evidence="1" type="ORF">GGTG_01331</name>
</gene>
<protein>
    <submittedName>
        <fullName evidence="1 2">Uncharacterized protein</fullName>
    </submittedName>
</protein>
<dbReference type="EMBL" id="GL385395">
    <property type="protein sequence ID" value="EJT81348.1"/>
    <property type="molecule type" value="Genomic_DNA"/>
</dbReference>
<dbReference type="Proteomes" id="UP000006039">
    <property type="component" value="Unassembled WGS sequence"/>
</dbReference>
<dbReference type="AlphaFoldDB" id="J3NJ97"/>
<reference evidence="1" key="2">
    <citation type="submission" date="2010-07" db="EMBL/GenBank/DDBJ databases">
        <authorList>
            <consortium name="The Broad Institute Genome Sequencing Platform"/>
            <consortium name="Broad Institute Genome Sequencing Center for Infectious Disease"/>
            <person name="Ma L.-J."/>
            <person name="Dead R."/>
            <person name="Young S."/>
            <person name="Zeng Q."/>
            <person name="Koehrsen M."/>
            <person name="Alvarado L."/>
            <person name="Berlin A."/>
            <person name="Chapman S.B."/>
            <person name="Chen Z."/>
            <person name="Freedman E."/>
            <person name="Gellesch M."/>
            <person name="Goldberg J."/>
            <person name="Griggs A."/>
            <person name="Gujja S."/>
            <person name="Heilman E.R."/>
            <person name="Heiman D."/>
            <person name="Hepburn T."/>
            <person name="Howarth C."/>
            <person name="Jen D."/>
            <person name="Larson L."/>
            <person name="Mehta T."/>
            <person name="Neiman D."/>
            <person name="Pearson M."/>
            <person name="Roberts A."/>
            <person name="Saif S."/>
            <person name="Shea T."/>
            <person name="Shenoy N."/>
            <person name="Sisk P."/>
            <person name="Stolte C."/>
            <person name="Sykes S."/>
            <person name="Walk T."/>
            <person name="White J."/>
            <person name="Yandava C."/>
            <person name="Haas B."/>
            <person name="Nusbaum C."/>
            <person name="Birren B."/>
        </authorList>
    </citation>
    <scope>NUCLEOTIDE SEQUENCE</scope>
    <source>
        <strain evidence="1">R3-111a-1</strain>
    </source>
</reference>
<reference evidence="2" key="4">
    <citation type="journal article" date="2015" name="G3 (Bethesda)">
        <title>Genome sequences of three phytopathogenic species of the Magnaporthaceae family of fungi.</title>
        <authorList>
            <person name="Okagaki L.H."/>
            <person name="Nunes C.C."/>
            <person name="Sailsbery J."/>
            <person name="Clay B."/>
            <person name="Brown D."/>
            <person name="John T."/>
            <person name="Oh Y."/>
            <person name="Young N."/>
            <person name="Fitzgerald M."/>
            <person name="Haas B.J."/>
            <person name="Zeng Q."/>
            <person name="Young S."/>
            <person name="Adiconis X."/>
            <person name="Fan L."/>
            <person name="Levin J.Z."/>
            <person name="Mitchell T.K."/>
            <person name="Okubara P.A."/>
            <person name="Farman M.L."/>
            <person name="Kohn L.M."/>
            <person name="Birren B."/>
            <person name="Ma L.-J."/>
            <person name="Dean R.A."/>
        </authorList>
    </citation>
    <scope>NUCLEOTIDE SEQUENCE</scope>
    <source>
        <strain evidence="2">R3-111a-1</strain>
    </source>
</reference>
<evidence type="ECO:0000313" key="1">
    <source>
        <dbReference type="EMBL" id="EJT81348.1"/>
    </source>
</evidence>
<name>J3NJ97_GAET3</name>
<keyword evidence="3" id="KW-1185">Reference proteome</keyword>
<dbReference type="RefSeq" id="XP_009217357.1">
    <property type="nucleotide sequence ID" value="XM_009219093.1"/>
</dbReference>
<reference evidence="1" key="3">
    <citation type="submission" date="2010-09" db="EMBL/GenBank/DDBJ databases">
        <title>Annotation of Gaeumannomyces graminis var. tritici R3-111a-1.</title>
        <authorList>
            <consortium name="The Broad Institute Genome Sequencing Platform"/>
            <person name="Ma L.-J."/>
            <person name="Dead R."/>
            <person name="Young S.K."/>
            <person name="Zeng Q."/>
            <person name="Gargeya S."/>
            <person name="Fitzgerald M."/>
            <person name="Haas B."/>
            <person name="Abouelleil A."/>
            <person name="Alvarado L."/>
            <person name="Arachchi H.M."/>
            <person name="Berlin A."/>
            <person name="Brown A."/>
            <person name="Chapman S.B."/>
            <person name="Chen Z."/>
            <person name="Dunbar C."/>
            <person name="Freedman E."/>
            <person name="Gearin G."/>
            <person name="Gellesch M."/>
            <person name="Goldberg J."/>
            <person name="Griggs A."/>
            <person name="Gujja S."/>
            <person name="Heiman D."/>
            <person name="Howarth C."/>
            <person name="Larson L."/>
            <person name="Lui A."/>
            <person name="MacDonald P.J.P."/>
            <person name="Mehta T."/>
            <person name="Montmayeur A."/>
            <person name="Murphy C."/>
            <person name="Neiman D."/>
            <person name="Pearson M."/>
            <person name="Priest M."/>
            <person name="Roberts A."/>
            <person name="Saif S."/>
            <person name="Shea T."/>
            <person name="Shenoy N."/>
            <person name="Sisk P."/>
            <person name="Stolte C."/>
            <person name="Sykes S."/>
            <person name="Yandava C."/>
            <person name="Wortman J."/>
            <person name="Nusbaum C."/>
            <person name="Birren B."/>
        </authorList>
    </citation>
    <scope>NUCLEOTIDE SEQUENCE</scope>
    <source>
        <strain evidence="1">R3-111a-1</strain>
    </source>
</reference>
<proteinExistence type="predicted"/>
<evidence type="ECO:0000313" key="3">
    <source>
        <dbReference type="Proteomes" id="UP000006039"/>
    </source>
</evidence>
<reference evidence="3" key="1">
    <citation type="submission" date="2010-07" db="EMBL/GenBank/DDBJ databases">
        <title>The genome sequence of Gaeumannomyces graminis var. tritici strain R3-111a-1.</title>
        <authorList>
            <consortium name="The Broad Institute Genome Sequencing Platform"/>
            <person name="Ma L.-J."/>
            <person name="Dead R."/>
            <person name="Young S."/>
            <person name="Zeng Q."/>
            <person name="Koehrsen M."/>
            <person name="Alvarado L."/>
            <person name="Berlin A."/>
            <person name="Chapman S.B."/>
            <person name="Chen Z."/>
            <person name="Freedman E."/>
            <person name="Gellesch M."/>
            <person name="Goldberg J."/>
            <person name="Griggs A."/>
            <person name="Gujja S."/>
            <person name="Heilman E.R."/>
            <person name="Heiman D."/>
            <person name="Hepburn T."/>
            <person name="Howarth C."/>
            <person name="Jen D."/>
            <person name="Larson L."/>
            <person name="Mehta T."/>
            <person name="Neiman D."/>
            <person name="Pearson M."/>
            <person name="Roberts A."/>
            <person name="Saif S."/>
            <person name="Shea T."/>
            <person name="Shenoy N."/>
            <person name="Sisk P."/>
            <person name="Stolte C."/>
            <person name="Sykes S."/>
            <person name="Walk T."/>
            <person name="White J."/>
            <person name="Yandava C."/>
            <person name="Haas B."/>
            <person name="Nusbaum C."/>
            <person name="Birren B."/>
        </authorList>
    </citation>
    <scope>NUCLEOTIDE SEQUENCE [LARGE SCALE GENOMIC DNA]</scope>
    <source>
        <strain evidence="3">R3-111a-1</strain>
    </source>
</reference>
<dbReference type="GeneID" id="20341789"/>
<organism evidence="1">
    <name type="scientific">Gaeumannomyces tritici (strain R3-111a-1)</name>
    <name type="common">Wheat and barley take-all root rot fungus</name>
    <name type="synonym">Gaeumannomyces graminis var. tritici</name>
    <dbReference type="NCBI Taxonomy" id="644352"/>
    <lineage>
        <taxon>Eukaryota</taxon>
        <taxon>Fungi</taxon>
        <taxon>Dikarya</taxon>
        <taxon>Ascomycota</taxon>
        <taxon>Pezizomycotina</taxon>
        <taxon>Sordariomycetes</taxon>
        <taxon>Sordariomycetidae</taxon>
        <taxon>Magnaporthales</taxon>
        <taxon>Magnaporthaceae</taxon>
        <taxon>Gaeumannomyces</taxon>
    </lineage>
</organism>
<reference evidence="2" key="5">
    <citation type="submission" date="2018-04" db="UniProtKB">
        <authorList>
            <consortium name="EnsemblFungi"/>
        </authorList>
    </citation>
    <scope>IDENTIFICATION</scope>
    <source>
        <strain evidence="2">R3-111a-1</strain>
    </source>
</reference>
<dbReference type="EnsemblFungi" id="EJT81348">
    <property type="protein sequence ID" value="EJT81348"/>
    <property type="gene ID" value="GGTG_01331"/>
</dbReference>
<sequence>MRTMYRELTMRLVVHNTPLTARQTHFHPRKTGWRMEDTERERARNGGLRASQPRFPTPGATVMAWPGLPGDLRRLHGSPHSLCLATCDF</sequence>
<dbReference type="VEuPathDB" id="FungiDB:GGTG_01331"/>
<evidence type="ECO:0000313" key="2">
    <source>
        <dbReference type="EnsemblFungi" id="EJT81348"/>
    </source>
</evidence>